<keyword evidence="2" id="KW-0805">Transcription regulation</keyword>
<feature type="domain" description="HTH lysR-type" evidence="5">
    <location>
        <begin position="7"/>
        <end position="59"/>
    </location>
</feature>
<comment type="similarity">
    <text evidence="1">Belongs to the LysR transcriptional regulatory family.</text>
</comment>
<comment type="caution">
    <text evidence="6">The sequence shown here is derived from an EMBL/GenBank/DDBJ whole genome shotgun (WGS) entry which is preliminary data.</text>
</comment>
<gene>
    <name evidence="6" type="ORF">IAA31_03725</name>
</gene>
<proteinExistence type="inferred from homology"/>
<evidence type="ECO:0000256" key="3">
    <source>
        <dbReference type="ARBA" id="ARBA00023125"/>
    </source>
</evidence>
<keyword evidence="4" id="KW-0804">Transcription</keyword>
<accession>A0A9E2NRW5</accession>
<dbReference type="InterPro" id="IPR036390">
    <property type="entry name" value="WH_DNA-bd_sf"/>
</dbReference>
<evidence type="ECO:0000313" key="7">
    <source>
        <dbReference type="Proteomes" id="UP000824150"/>
    </source>
</evidence>
<keyword evidence="3" id="KW-0238">DNA-binding</keyword>
<dbReference type="FunFam" id="1.10.10.10:FF:000001">
    <property type="entry name" value="LysR family transcriptional regulator"/>
    <property type="match status" value="1"/>
</dbReference>
<dbReference type="Proteomes" id="UP000824150">
    <property type="component" value="Unassembled WGS sequence"/>
</dbReference>
<dbReference type="Gene3D" id="3.40.190.10">
    <property type="entry name" value="Periplasmic binding protein-like II"/>
    <property type="match status" value="2"/>
</dbReference>
<dbReference type="PRINTS" id="PR00039">
    <property type="entry name" value="HTHLYSR"/>
</dbReference>
<evidence type="ECO:0000256" key="1">
    <source>
        <dbReference type="ARBA" id="ARBA00009437"/>
    </source>
</evidence>
<dbReference type="Pfam" id="PF03466">
    <property type="entry name" value="LysR_substrate"/>
    <property type="match status" value="1"/>
</dbReference>
<organism evidence="6 7">
    <name type="scientific">Candidatus Anaerobiospirillum merdipullorum</name>
    <dbReference type="NCBI Taxonomy" id="2838450"/>
    <lineage>
        <taxon>Bacteria</taxon>
        <taxon>Pseudomonadati</taxon>
        <taxon>Pseudomonadota</taxon>
        <taxon>Gammaproteobacteria</taxon>
        <taxon>Aeromonadales</taxon>
        <taxon>Succinivibrionaceae</taxon>
        <taxon>Anaerobiospirillum</taxon>
    </lineage>
</organism>
<dbReference type="PROSITE" id="PS50931">
    <property type="entry name" value="HTH_LYSR"/>
    <property type="match status" value="1"/>
</dbReference>
<sequence length="299" mass="33371">MAEDFRLRVFTTAARTLSFKQAADELCITQPAVSKHIHALEELYQVRLFERLGNKLSLTPAGLVMREHAEKILTDYATLSYAMHLFTAKTTGTIRLGASTTIAQYLLPPILAAFNTDYPQVEISLLTSNSRHIEKALTTHEIELGLVEGVFHAPGLIYQPLMQDELCIIAPYDMHLPACLSLEQFCAQDFVLREHGSGTLDVIAKELQRHGIKLSSLPIKLHLGSSEGIKLFLQHRPCLSIVSRLAVASALQRHELKELTVPQLNFTREFNLVLSPGPISPLTQRCMDFIRLHCAPAAR</sequence>
<name>A0A9E2NRW5_9GAMM</name>
<dbReference type="SUPFAM" id="SSF53850">
    <property type="entry name" value="Periplasmic binding protein-like II"/>
    <property type="match status" value="1"/>
</dbReference>
<dbReference type="InterPro" id="IPR036388">
    <property type="entry name" value="WH-like_DNA-bd_sf"/>
</dbReference>
<dbReference type="InterPro" id="IPR005119">
    <property type="entry name" value="LysR_subst-bd"/>
</dbReference>
<dbReference type="Gene3D" id="1.10.10.10">
    <property type="entry name" value="Winged helix-like DNA-binding domain superfamily/Winged helix DNA-binding domain"/>
    <property type="match status" value="1"/>
</dbReference>
<dbReference type="EMBL" id="JAHLFG010000038">
    <property type="protein sequence ID" value="MBU3826581.1"/>
    <property type="molecule type" value="Genomic_DNA"/>
</dbReference>
<dbReference type="Pfam" id="PF00126">
    <property type="entry name" value="HTH_1"/>
    <property type="match status" value="1"/>
</dbReference>
<dbReference type="PANTHER" id="PTHR30126:SF39">
    <property type="entry name" value="HTH-TYPE TRANSCRIPTIONAL REGULATOR CYSL"/>
    <property type="match status" value="1"/>
</dbReference>
<protein>
    <submittedName>
        <fullName evidence="6">LysR family transcriptional regulator</fullName>
    </submittedName>
</protein>
<dbReference type="GO" id="GO:0003700">
    <property type="term" value="F:DNA-binding transcription factor activity"/>
    <property type="evidence" value="ECO:0007669"/>
    <property type="project" value="InterPro"/>
</dbReference>
<reference evidence="6" key="1">
    <citation type="journal article" date="2021" name="PeerJ">
        <title>Extensive microbial diversity within the chicken gut microbiome revealed by metagenomics and culture.</title>
        <authorList>
            <person name="Gilroy R."/>
            <person name="Ravi A."/>
            <person name="Getino M."/>
            <person name="Pursley I."/>
            <person name="Horton D.L."/>
            <person name="Alikhan N.F."/>
            <person name="Baker D."/>
            <person name="Gharbi K."/>
            <person name="Hall N."/>
            <person name="Watson M."/>
            <person name="Adriaenssens E.M."/>
            <person name="Foster-Nyarko E."/>
            <person name="Jarju S."/>
            <person name="Secka A."/>
            <person name="Antonio M."/>
            <person name="Oren A."/>
            <person name="Chaudhuri R.R."/>
            <person name="La Ragione R."/>
            <person name="Hildebrand F."/>
            <person name="Pallen M.J."/>
        </authorList>
    </citation>
    <scope>NUCLEOTIDE SEQUENCE</scope>
    <source>
        <strain evidence="6">687</strain>
    </source>
</reference>
<evidence type="ECO:0000256" key="2">
    <source>
        <dbReference type="ARBA" id="ARBA00023015"/>
    </source>
</evidence>
<dbReference type="InterPro" id="IPR000847">
    <property type="entry name" value="LysR_HTH_N"/>
</dbReference>
<dbReference type="GO" id="GO:0000976">
    <property type="term" value="F:transcription cis-regulatory region binding"/>
    <property type="evidence" value="ECO:0007669"/>
    <property type="project" value="TreeGrafter"/>
</dbReference>
<dbReference type="PANTHER" id="PTHR30126">
    <property type="entry name" value="HTH-TYPE TRANSCRIPTIONAL REGULATOR"/>
    <property type="match status" value="1"/>
</dbReference>
<evidence type="ECO:0000256" key="4">
    <source>
        <dbReference type="ARBA" id="ARBA00023163"/>
    </source>
</evidence>
<dbReference type="AlphaFoldDB" id="A0A9E2NRW5"/>
<dbReference type="SUPFAM" id="SSF46785">
    <property type="entry name" value="Winged helix' DNA-binding domain"/>
    <property type="match status" value="1"/>
</dbReference>
<evidence type="ECO:0000259" key="5">
    <source>
        <dbReference type="PROSITE" id="PS50931"/>
    </source>
</evidence>
<evidence type="ECO:0000313" key="6">
    <source>
        <dbReference type="EMBL" id="MBU3826581.1"/>
    </source>
</evidence>
<reference evidence="6" key="2">
    <citation type="submission" date="2021-04" db="EMBL/GenBank/DDBJ databases">
        <authorList>
            <person name="Gilroy R."/>
        </authorList>
    </citation>
    <scope>NUCLEOTIDE SEQUENCE</scope>
    <source>
        <strain evidence="6">687</strain>
    </source>
</reference>